<keyword evidence="3" id="KW-1185">Reference proteome</keyword>
<reference evidence="2 3" key="1">
    <citation type="submission" date="2018-01" db="EMBL/GenBank/DDBJ databases">
        <title>Halomonas endophytica sp. nov., isolated from storage liquid in the stems of Populus euphratica.</title>
        <authorList>
            <person name="Chen C."/>
        </authorList>
    </citation>
    <scope>NUCLEOTIDE SEQUENCE [LARGE SCALE GENOMIC DNA]</scope>
    <source>
        <strain evidence="2 3">MC28</strain>
    </source>
</reference>
<dbReference type="AlphaFoldDB" id="A0A2N7U2J8"/>
<evidence type="ECO:0000313" key="2">
    <source>
        <dbReference type="EMBL" id="PMR74649.1"/>
    </source>
</evidence>
<dbReference type="InterPro" id="IPR009506">
    <property type="entry name" value="YjiS-like"/>
</dbReference>
<dbReference type="Pfam" id="PF06568">
    <property type="entry name" value="YjiS-like"/>
    <property type="match status" value="1"/>
</dbReference>
<sequence length="54" mass="6603">MTLERLLHLLHWLKAQQQRHRSRRQLRHLDDHLLADIGIDRATAEREVCKPLWQ</sequence>
<dbReference type="EMBL" id="PNRF01000027">
    <property type="protein sequence ID" value="PMR74649.1"/>
    <property type="molecule type" value="Genomic_DNA"/>
</dbReference>
<feature type="domain" description="YjiS-like" evidence="1">
    <location>
        <begin position="9"/>
        <end position="42"/>
    </location>
</feature>
<evidence type="ECO:0000259" key="1">
    <source>
        <dbReference type="Pfam" id="PF06568"/>
    </source>
</evidence>
<organism evidence="2 3">
    <name type="scientific">Billgrantia endophytica</name>
    <dbReference type="NCBI Taxonomy" id="2033802"/>
    <lineage>
        <taxon>Bacteria</taxon>
        <taxon>Pseudomonadati</taxon>
        <taxon>Pseudomonadota</taxon>
        <taxon>Gammaproteobacteria</taxon>
        <taxon>Oceanospirillales</taxon>
        <taxon>Halomonadaceae</taxon>
        <taxon>Billgrantia</taxon>
    </lineage>
</organism>
<comment type="caution">
    <text evidence="2">The sequence shown here is derived from an EMBL/GenBank/DDBJ whole genome shotgun (WGS) entry which is preliminary data.</text>
</comment>
<dbReference type="RefSeq" id="WP_102653714.1">
    <property type="nucleotide sequence ID" value="NZ_PNRF01000027.1"/>
</dbReference>
<dbReference type="Proteomes" id="UP000235803">
    <property type="component" value="Unassembled WGS sequence"/>
</dbReference>
<evidence type="ECO:0000313" key="3">
    <source>
        <dbReference type="Proteomes" id="UP000235803"/>
    </source>
</evidence>
<protein>
    <submittedName>
        <fullName evidence="2">DUF1127 domain-containing protein</fullName>
    </submittedName>
</protein>
<accession>A0A2N7U2J8</accession>
<proteinExistence type="predicted"/>
<gene>
    <name evidence="2" type="ORF">C1H69_12360</name>
</gene>
<name>A0A2N7U2J8_9GAMM</name>